<accession>A0A7L5BYV0</accession>
<dbReference type="KEGG" id="hdh:G5B40_15090"/>
<evidence type="ECO:0000313" key="3">
    <source>
        <dbReference type="Proteomes" id="UP000503336"/>
    </source>
</evidence>
<sequence length="69" mass="7948">MKPETITRLMTRDEVAETCGISKRHLELAPSRREGPAFLRIGRSVRYRPTDVAAWLEAQLVRPGTERDR</sequence>
<dbReference type="InterPro" id="IPR009061">
    <property type="entry name" value="DNA-bd_dom_put_sf"/>
</dbReference>
<gene>
    <name evidence="2" type="ORF">G5B40_15090</name>
</gene>
<protein>
    <submittedName>
        <fullName evidence="2">Helix-turn-helix domain-containing protein</fullName>
    </submittedName>
</protein>
<dbReference type="EMBL" id="CP049056">
    <property type="protein sequence ID" value="QIE56641.1"/>
    <property type="molecule type" value="Genomic_DNA"/>
</dbReference>
<dbReference type="Proteomes" id="UP000503336">
    <property type="component" value="Chromosome"/>
</dbReference>
<organism evidence="2 3">
    <name type="scientific">Pikeienuella piscinae</name>
    <dbReference type="NCBI Taxonomy" id="2748098"/>
    <lineage>
        <taxon>Bacteria</taxon>
        <taxon>Pseudomonadati</taxon>
        <taxon>Pseudomonadota</taxon>
        <taxon>Alphaproteobacteria</taxon>
        <taxon>Rhodobacterales</taxon>
        <taxon>Paracoccaceae</taxon>
        <taxon>Pikeienuella</taxon>
    </lineage>
</organism>
<name>A0A7L5BYV0_9RHOB</name>
<dbReference type="AlphaFoldDB" id="A0A7L5BYV0"/>
<dbReference type="InterPro" id="IPR041657">
    <property type="entry name" value="HTH_17"/>
</dbReference>
<dbReference type="SUPFAM" id="SSF46955">
    <property type="entry name" value="Putative DNA-binding domain"/>
    <property type="match status" value="1"/>
</dbReference>
<dbReference type="RefSeq" id="WP_165100161.1">
    <property type="nucleotide sequence ID" value="NZ_CP049056.1"/>
</dbReference>
<feature type="domain" description="Helix-turn-helix" evidence="1">
    <location>
        <begin position="9"/>
        <end position="59"/>
    </location>
</feature>
<evidence type="ECO:0000313" key="2">
    <source>
        <dbReference type="EMBL" id="QIE56641.1"/>
    </source>
</evidence>
<proteinExistence type="predicted"/>
<dbReference type="Pfam" id="PF12728">
    <property type="entry name" value="HTH_17"/>
    <property type="match status" value="1"/>
</dbReference>
<evidence type="ECO:0000259" key="1">
    <source>
        <dbReference type="Pfam" id="PF12728"/>
    </source>
</evidence>
<keyword evidence="3" id="KW-1185">Reference proteome</keyword>
<reference evidence="2 3" key="1">
    <citation type="submission" date="2020-02" db="EMBL/GenBank/DDBJ databases">
        <title>complete genome sequence of Rhodobacteraceae bacterium.</title>
        <authorList>
            <person name="Park J."/>
            <person name="Kim Y.-S."/>
            <person name="Kim K.-H."/>
        </authorList>
    </citation>
    <scope>NUCLEOTIDE SEQUENCE [LARGE SCALE GENOMIC DNA]</scope>
    <source>
        <strain evidence="2 3">RR4-56</strain>
    </source>
</reference>